<dbReference type="Gene3D" id="1.50.10.10">
    <property type="match status" value="1"/>
</dbReference>
<dbReference type="InterPro" id="IPR008928">
    <property type="entry name" value="6-hairpin_glycosidase_sf"/>
</dbReference>
<dbReference type="SUPFAM" id="SSF48208">
    <property type="entry name" value="Six-hairpin glycosidases"/>
    <property type="match status" value="1"/>
</dbReference>
<dbReference type="AlphaFoldDB" id="A0A9W7Y8T5"/>
<evidence type="ECO:0000313" key="6">
    <source>
        <dbReference type="EMBL" id="KAJ1732194.1"/>
    </source>
</evidence>
<evidence type="ECO:0000256" key="5">
    <source>
        <dbReference type="SAM" id="Phobius"/>
    </source>
</evidence>
<evidence type="ECO:0000256" key="2">
    <source>
        <dbReference type="ARBA" id="ARBA00022801"/>
    </source>
</evidence>
<dbReference type="InterPro" id="IPR001661">
    <property type="entry name" value="Glyco_hydro_37"/>
</dbReference>
<feature type="transmembrane region" description="Helical" evidence="5">
    <location>
        <begin position="82"/>
        <end position="104"/>
    </location>
</feature>
<feature type="transmembrane region" description="Helical" evidence="5">
    <location>
        <begin position="281"/>
        <end position="302"/>
    </location>
</feature>
<dbReference type="Gene3D" id="1.20.1250.20">
    <property type="entry name" value="MFS general substrate transporter like domains"/>
    <property type="match status" value="1"/>
</dbReference>
<dbReference type="EC" id="3.2.1.28" evidence="4"/>
<dbReference type="InterPro" id="IPR018232">
    <property type="entry name" value="Glyco_hydro_37_CS"/>
</dbReference>
<comment type="caution">
    <text evidence="6">The sequence shown here is derived from an EMBL/GenBank/DDBJ whole genome shotgun (WGS) entry which is preliminary data.</text>
</comment>
<dbReference type="Pfam" id="PF01204">
    <property type="entry name" value="Trehalase"/>
    <property type="match status" value="1"/>
</dbReference>
<evidence type="ECO:0000256" key="4">
    <source>
        <dbReference type="RuleBase" id="RU361180"/>
    </source>
</evidence>
<evidence type="ECO:0000256" key="3">
    <source>
        <dbReference type="ARBA" id="ARBA00023295"/>
    </source>
</evidence>
<keyword evidence="5" id="KW-0812">Transmembrane</keyword>
<comment type="catalytic activity">
    <reaction evidence="4">
        <text>alpha,alpha-trehalose + H2O = alpha-D-glucose + beta-D-glucose</text>
        <dbReference type="Rhea" id="RHEA:32675"/>
        <dbReference type="ChEBI" id="CHEBI:15377"/>
        <dbReference type="ChEBI" id="CHEBI:15903"/>
        <dbReference type="ChEBI" id="CHEBI:16551"/>
        <dbReference type="ChEBI" id="CHEBI:17925"/>
        <dbReference type="EC" id="3.2.1.28"/>
    </reaction>
</comment>
<dbReference type="PROSITE" id="PS00927">
    <property type="entry name" value="TREHALASE_1"/>
    <property type="match status" value="1"/>
</dbReference>
<dbReference type="InterPro" id="IPR036259">
    <property type="entry name" value="MFS_trans_sf"/>
</dbReference>
<dbReference type="Proteomes" id="UP001143981">
    <property type="component" value="Unassembled WGS sequence"/>
</dbReference>
<feature type="transmembrane region" description="Helical" evidence="5">
    <location>
        <begin position="177"/>
        <end position="198"/>
    </location>
</feature>
<reference evidence="6" key="1">
    <citation type="submission" date="2022-07" db="EMBL/GenBank/DDBJ databases">
        <title>Phylogenomic reconstructions and comparative analyses of Kickxellomycotina fungi.</title>
        <authorList>
            <person name="Reynolds N.K."/>
            <person name="Stajich J.E."/>
            <person name="Barry K."/>
            <person name="Grigoriev I.V."/>
            <person name="Crous P."/>
            <person name="Smith M.E."/>
        </authorList>
    </citation>
    <scope>NUCLEOTIDE SEQUENCE</scope>
    <source>
        <strain evidence="6">BCRC 34381</strain>
    </source>
</reference>
<dbReference type="PANTHER" id="PTHR23403">
    <property type="entry name" value="TREHALASE"/>
    <property type="match status" value="1"/>
</dbReference>
<dbReference type="GO" id="GO:0004555">
    <property type="term" value="F:alpha,alpha-trehalase activity"/>
    <property type="evidence" value="ECO:0007669"/>
    <property type="project" value="UniProtKB-EC"/>
</dbReference>
<accession>A0A9W7Y8T5</accession>
<evidence type="ECO:0000313" key="7">
    <source>
        <dbReference type="Proteomes" id="UP001143981"/>
    </source>
</evidence>
<keyword evidence="3 4" id="KW-0326">Glycosidase</keyword>
<keyword evidence="2 4" id="KW-0378">Hydrolase</keyword>
<proteinExistence type="inferred from homology"/>
<dbReference type="InterPro" id="IPR012341">
    <property type="entry name" value="6hp_glycosidase-like_sf"/>
</dbReference>
<feature type="transmembrane region" description="Helical" evidence="5">
    <location>
        <begin position="37"/>
        <end position="61"/>
    </location>
</feature>
<organism evidence="6 7">
    <name type="scientific">Coemansia biformis</name>
    <dbReference type="NCBI Taxonomy" id="1286918"/>
    <lineage>
        <taxon>Eukaryota</taxon>
        <taxon>Fungi</taxon>
        <taxon>Fungi incertae sedis</taxon>
        <taxon>Zoopagomycota</taxon>
        <taxon>Kickxellomycotina</taxon>
        <taxon>Kickxellomycetes</taxon>
        <taxon>Kickxellales</taxon>
        <taxon>Kickxellaceae</taxon>
        <taxon>Coemansia</taxon>
    </lineage>
</organism>
<keyword evidence="7" id="KW-1185">Reference proteome</keyword>
<sequence length="913" mass="99955">MRLWKVLLELDVPGLVLLSGGLIAILAPLGMQLNSTYGWASVQVLVPITAGLVALAVFVYYENRVAEFPVIPFRLLRIRTMACAAASAMLFFYTFNVTLFYFNAYLQTTRRISAHEAMMLQQGQSGYFVGLLVGGWAMQWSRRYRRWAWTGWCLVLLAVGLMIRTRNASATSNAEVAAVQVLFGIGGGLVVGSIGVGVQAAVDIADLPIAITLYGMVEYIGGVLGEGTATTVWVNMLPVKLKRRLNPDVDVHSTINNITYFNALPSDQQAIVQDAYTQTQMVLTICGMCAMALAAAAMLGLAPLSLAPETKDKQAADDADSLASGWNFVDMRLLGASVVALLGVLAGGVVEGRAPCDSQIYCQGELLHTVQMARLFDDNKEFVDRPTRKPAAQVLGAFAQLGPNATSDALAQFVEENFGPAGAELRKVAVEGLDTNPPLLERVHDPLLRAFGAEVNGYWGQLVRAQDMSVLCPGCESSMLELPHRFVVPGGRFREIYYWDTYFSLEGMLRSGLLTLAREAIQNLLTLVDKHGFVPNGARVYYLGRSQPPLLALMVKLYHEHSGDTEFVHSALPLLQREHKYWIDNHSVNVQCGPGNETLAMTRYITETDVPRPEAYSADYDLAHNVSATDADGQQQQIYEDVAAAAESGWDFSTRWVRNPEAPRDKVLQTIRTHAVVPVDLNAIMYQVETSIAELADLVHVPLPDDYRRMASRRRRAVDHLMLNPETGQYRDYILEDAKMSSVSSAGGLWPYWAFGGPSASAKKEFAAVSGLLEKNKGGIPATLRNSGQQWDWPMAWPPLQYVAIQAALQTGHQDLALRIAQAFVDSVFCGWYSTGGSLQGMLKQLPNKNDTGHIFEKYSSIEVGAPGGGGEYEVQPGFGWTNGVLLWALDLFGPQLCTPQCPGVTMLTTQHS</sequence>
<dbReference type="EMBL" id="JANBOI010000249">
    <property type="protein sequence ID" value="KAJ1732194.1"/>
    <property type="molecule type" value="Genomic_DNA"/>
</dbReference>
<dbReference type="PRINTS" id="PR00744">
    <property type="entry name" value="GLHYDRLASE37"/>
</dbReference>
<name>A0A9W7Y8T5_9FUNG</name>
<protein>
    <recommendedName>
        <fullName evidence="4">Trehalase</fullName>
        <ecNumber evidence="4">3.2.1.28</ecNumber>
    </recommendedName>
    <alternativeName>
        <fullName evidence="4">Alpha-trehalose glucohydrolase</fullName>
    </alternativeName>
</protein>
<gene>
    <name evidence="6" type="ORF">LPJ61_002165</name>
</gene>
<dbReference type="OrthoDB" id="3542292at2759"/>
<dbReference type="PANTHER" id="PTHR23403:SF1">
    <property type="entry name" value="TREHALASE"/>
    <property type="match status" value="1"/>
</dbReference>
<dbReference type="PROSITE" id="PS00928">
    <property type="entry name" value="TREHALASE_2"/>
    <property type="match status" value="1"/>
</dbReference>
<feature type="transmembrane region" description="Helical" evidence="5">
    <location>
        <begin position="12"/>
        <end position="31"/>
    </location>
</feature>
<dbReference type="GO" id="GO:0005993">
    <property type="term" value="P:trehalose catabolic process"/>
    <property type="evidence" value="ECO:0007669"/>
    <property type="project" value="TreeGrafter"/>
</dbReference>
<keyword evidence="5" id="KW-1133">Transmembrane helix</keyword>
<evidence type="ECO:0000256" key="1">
    <source>
        <dbReference type="ARBA" id="ARBA00005615"/>
    </source>
</evidence>
<comment type="similarity">
    <text evidence="1 4">Belongs to the glycosyl hydrolase 37 family.</text>
</comment>
<keyword evidence="5" id="KW-0472">Membrane</keyword>
<feature type="transmembrane region" description="Helical" evidence="5">
    <location>
        <begin position="147"/>
        <end position="165"/>
    </location>
</feature>
<dbReference type="SUPFAM" id="SSF103473">
    <property type="entry name" value="MFS general substrate transporter"/>
    <property type="match status" value="1"/>
</dbReference>